<dbReference type="RefSeq" id="WP_189574038.1">
    <property type="nucleotide sequence ID" value="NZ_BMXV01000002.1"/>
</dbReference>
<organism evidence="3 4">
    <name type="scientific">Marinobacter zhanjiangensis</name>
    <dbReference type="NCBI Taxonomy" id="578215"/>
    <lineage>
        <taxon>Bacteria</taxon>
        <taxon>Pseudomonadati</taxon>
        <taxon>Pseudomonadota</taxon>
        <taxon>Gammaproteobacteria</taxon>
        <taxon>Pseudomonadales</taxon>
        <taxon>Marinobacteraceae</taxon>
        <taxon>Marinobacter</taxon>
    </lineage>
</organism>
<feature type="region of interest" description="Disordered" evidence="1">
    <location>
        <begin position="28"/>
        <end position="54"/>
    </location>
</feature>
<dbReference type="Proteomes" id="UP000601597">
    <property type="component" value="Unassembled WGS sequence"/>
</dbReference>
<protein>
    <recommendedName>
        <fullName evidence="5">Zinc transport system substrate-binding protein</fullName>
    </recommendedName>
</protein>
<evidence type="ECO:0000256" key="1">
    <source>
        <dbReference type="SAM" id="MobiDB-lite"/>
    </source>
</evidence>
<keyword evidence="2" id="KW-0732">Signal</keyword>
<feature type="compositionally biased region" description="Basic and acidic residues" evidence="1">
    <location>
        <begin position="30"/>
        <end position="39"/>
    </location>
</feature>
<feature type="signal peptide" evidence="2">
    <location>
        <begin position="1"/>
        <end position="25"/>
    </location>
</feature>
<proteinExistence type="predicted"/>
<evidence type="ECO:0000313" key="4">
    <source>
        <dbReference type="Proteomes" id="UP000601597"/>
    </source>
</evidence>
<evidence type="ECO:0000256" key="2">
    <source>
        <dbReference type="SAM" id="SignalP"/>
    </source>
</evidence>
<gene>
    <name evidence="3" type="ORF">GCM10007071_11130</name>
</gene>
<accession>A0ABQ3AS35</accession>
<comment type="caution">
    <text evidence="3">The sequence shown here is derived from an EMBL/GenBank/DDBJ whole genome shotgun (WGS) entry which is preliminary data.</text>
</comment>
<evidence type="ECO:0008006" key="5">
    <source>
        <dbReference type="Google" id="ProtNLM"/>
    </source>
</evidence>
<feature type="chain" id="PRO_5046101393" description="Zinc transport system substrate-binding protein" evidence="2">
    <location>
        <begin position="26"/>
        <end position="206"/>
    </location>
</feature>
<keyword evidence="4" id="KW-1185">Reference proteome</keyword>
<dbReference type="EMBL" id="BMXV01000002">
    <property type="protein sequence ID" value="GGY66115.1"/>
    <property type="molecule type" value="Genomic_DNA"/>
</dbReference>
<reference evidence="4" key="1">
    <citation type="journal article" date="2019" name="Int. J. Syst. Evol. Microbiol.">
        <title>The Global Catalogue of Microorganisms (GCM) 10K type strain sequencing project: providing services to taxonomists for standard genome sequencing and annotation.</title>
        <authorList>
            <consortium name="The Broad Institute Genomics Platform"/>
            <consortium name="The Broad Institute Genome Sequencing Center for Infectious Disease"/>
            <person name="Wu L."/>
            <person name="Ma J."/>
        </authorList>
    </citation>
    <scope>NUCLEOTIDE SEQUENCE [LARGE SCALE GENOMIC DNA]</scope>
    <source>
        <strain evidence="4">KCTC 22280</strain>
    </source>
</reference>
<sequence length="206" mass="22860">MRRHSFPPRILASALLLCFAPLVFSQQSPHSHDHGEVQHLSDNGTMKSDSDGRMPVESGQDAFAAVQEIVTILENDPETDWSRVDINALREHLIDMHRVTLDARVRSENVEGGARHHIRGDSERTVAAIQRMVPAHAAWMNANSPWSVESIQQPGGIELVVRTSDPGDERKVRALGFMGFMALGSHHQPHHLAVARGEAMHTDPTR</sequence>
<name>A0ABQ3AS35_9GAMM</name>
<evidence type="ECO:0000313" key="3">
    <source>
        <dbReference type="EMBL" id="GGY66115.1"/>
    </source>
</evidence>